<feature type="non-terminal residue" evidence="1">
    <location>
        <position position="1"/>
    </location>
</feature>
<proteinExistence type="predicted"/>
<dbReference type="AlphaFoldDB" id="A0A0A9Y1Y4"/>
<evidence type="ECO:0000313" key="1">
    <source>
        <dbReference type="EMBL" id="JAG25646.1"/>
    </source>
</evidence>
<reference evidence="1" key="1">
    <citation type="journal article" date="2014" name="PLoS ONE">
        <title>Transcriptome-Based Identification of ABC Transporters in the Western Tarnished Plant Bug Lygus hesperus.</title>
        <authorList>
            <person name="Hull J.J."/>
            <person name="Chaney K."/>
            <person name="Geib S.M."/>
            <person name="Fabrick J.A."/>
            <person name="Brent C.S."/>
            <person name="Walsh D."/>
            <person name="Lavine L.C."/>
        </authorList>
    </citation>
    <scope>NUCLEOTIDE SEQUENCE</scope>
</reference>
<reference evidence="1" key="2">
    <citation type="submission" date="2014-07" db="EMBL/GenBank/DDBJ databases">
        <authorList>
            <person name="Hull J."/>
        </authorList>
    </citation>
    <scope>NUCLEOTIDE SEQUENCE</scope>
</reference>
<accession>A0A0A9Y1Y4</accession>
<sequence length="107" mass="11907">LESYTCCRRGDPASTAVESGSRVHPLFVRPIKGAIRHPTSNTRLLISNTVCHYIGDYQLQGQPASLWKTQEPIAVNSAGIRRKIFWKSLHSLQEPPSPAHAKFRATV</sequence>
<protein>
    <submittedName>
        <fullName evidence="1">Putative vacuolar protein sorting-associated protein 13A</fullName>
    </submittedName>
</protein>
<name>A0A0A9Y1Y4_LYGHE</name>
<dbReference type="EMBL" id="GBHO01017958">
    <property type="protein sequence ID" value="JAG25646.1"/>
    <property type="molecule type" value="Transcribed_RNA"/>
</dbReference>
<gene>
    <name evidence="1" type="primary">vps13A</name>
    <name evidence="1" type="ORF">CM83_22693</name>
</gene>
<organism evidence="1">
    <name type="scientific">Lygus hesperus</name>
    <name type="common">Western plant bug</name>
    <dbReference type="NCBI Taxonomy" id="30085"/>
    <lineage>
        <taxon>Eukaryota</taxon>
        <taxon>Metazoa</taxon>
        <taxon>Ecdysozoa</taxon>
        <taxon>Arthropoda</taxon>
        <taxon>Hexapoda</taxon>
        <taxon>Insecta</taxon>
        <taxon>Pterygota</taxon>
        <taxon>Neoptera</taxon>
        <taxon>Paraneoptera</taxon>
        <taxon>Hemiptera</taxon>
        <taxon>Heteroptera</taxon>
        <taxon>Panheteroptera</taxon>
        <taxon>Cimicomorpha</taxon>
        <taxon>Miridae</taxon>
        <taxon>Mirini</taxon>
        <taxon>Lygus</taxon>
    </lineage>
</organism>